<organism evidence="1 2">
    <name type="scientific">Choiromyces venosus 120613-1</name>
    <dbReference type="NCBI Taxonomy" id="1336337"/>
    <lineage>
        <taxon>Eukaryota</taxon>
        <taxon>Fungi</taxon>
        <taxon>Dikarya</taxon>
        <taxon>Ascomycota</taxon>
        <taxon>Pezizomycotina</taxon>
        <taxon>Pezizomycetes</taxon>
        <taxon>Pezizales</taxon>
        <taxon>Tuberaceae</taxon>
        <taxon>Choiromyces</taxon>
    </lineage>
</organism>
<dbReference type="Gene3D" id="3.30.420.10">
    <property type="entry name" value="Ribonuclease H-like superfamily/Ribonuclease H"/>
    <property type="match status" value="1"/>
</dbReference>
<accession>A0A3N4JKT0</accession>
<reference evidence="1 2" key="1">
    <citation type="journal article" date="2018" name="Nat. Ecol. Evol.">
        <title>Pezizomycetes genomes reveal the molecular basis of ectomycorrhizal truffle lifestyle.</title>
        <authorList>
            <person name="Murat C."/>
            <person name="Payen T."/>
            <person name="Noel B."/>
            <person name="Kuo A."/>
            <person name="Morin E."/>
            <person name="Chen J."/>
            <person name="Kohler A."/>
            <person name="Krizsan K."/>
            <person name="Balestrini R."/>
            <person name="Da Silva C."/>
            <person name="Montanini B."/>
            <person name="Hainaut M."/>
            <person name="Levati E."/>
            <person name="Barry K.W."/>
            <person name="Belfiori B."/>
            <person name="Cichocki N."/>
            <person name="Clum A."/>
            <person name="Dockter R.B."/>
            <person name="Fauchery L."/>
            <person name="Guy J."/>
            <person name="Iotti M."/>
            <person name="Le Tacon F."/>
            <person name="Lindquist E.A."/>
            <person name="Lipzen A."/>
            <person name="Malagnac F."/>
            <person name="Mello A."/>
            <person name="Molinier V."/>
            <person name="Miyauchi S."/>
            <person name="Poulain J."/>
            <person name="Riccioni C."/>
            <person name="Rubini A."/>
            <person name="Sitrit Y."/>
            <person name="Splivallo R."/>
            <person name="Traeger S."/>
            <person name="Wang M."/>
            <person name="Zifcakova L."/>
            <person name="Wipf D."/>
            <person name="Zambonelli A."/>
            <person name="Paolocci F."/>
            <person name="Nowrousian M."/>
            <person name="Ottonello S."/>
            <person name="Baldrian P."/>
            <person name="Spatafora J.W."/>
            <person name="Henrissat B."/>
            <person name="Nagy L.G."/>
            <person name="Aury J.M."/>
            <person name="Wincker P."/>
            <person name="Grigoriev I.V."/>
            <person name="Bonfante P."/>
            <person name="Martin F.M."/>
        </authorList>
    </citation>
    <scope>NUCLEOTIDE SEQUENCE [LARGE SCALE GENOMIC DNA]</scope>
    <source>
        <strain evidence="1 2">120613-1</strain>
    </source>
</reference>
<keyword evidence="2" id="KW-1185">Reference proteome</keyword>
<evidence type="ECO:0000313" key="2">
    <source>
        <dbReference type="Proteomes" id="UP000276215"/>
    </source>
</evidence>
<dbReference type="GO" id="GO:0003676">
    <property type="term" value="F:nucleic acid binding"/>
    <property type="evidence" value="ECO:0007669"/>
    <property type="project" value="InterPro"/>
</dbReference>
<dbReference type="AlphaFoldDB" id="A0A3N4JKT0"/>
<proteinExistence type="predicted"/>
<evidence type="ECO:0008006" key="3">
    <source>
        <dbReference type="Google" id="ProtNLM"/>
    </source>
</evidence>
<dbReference type="EMBL" id="ML120436">
    <property type="protein sequence ID" value="RPA94494.1"/>
    <property type="molecule type" value="Genomic_DNA"/>
</dbReference>
<sequence>EKLGLQKLTWPANSLDLNLIEMIWTEMKDEIKMQLEIWMTASGIWEVVEQVWQNYPIERINHYILSMIECIEACIADEGGNCFNF</sequence>
<dbReference type="InterPro" id="IPR036397">
    <property type="entry name" value="RNaseH_sf"/>
</dbReference>
<feature type="non-terminal residue" evidence="1">
    <location>
        <position position="1"/>
    </location>
</feature>
<dbReference type="OrthoDB" id="5410741at2759"/>
<dbReference type="Proteomes" id="UP000276215">
    <property type="component" value="Unassembled WGS sequence"/>
</dbReference>
<name>A0A3N4JKT0_9PEZI</name>
<protein>
    <recommendedName>
        <fullName evidence="3">Tc1-like transposase DDE domain-containing protein</fullName>
    </recommendedName>
</protein>
<evidence type="ECO:0000313" key="1">
    <source>
        <dbReference type="EMBL" id="RPA94494.1"/>
    </source>
</evidence>
<gene>
    <name evidence="1" type="ORF">L873DRAFT_1701173</name>
</gene>